<keyword evidence="7" id="KW-1185">Reference proteome</keyword>
<dbReference type="Pfam" id="PF12796">
    <property type="entry name" value="Ank_2"/>
    <property type="match status" value="7"/>
</dbReference>
<dbReference type="SUPFAM" id="SSF48403">
    <property type="entry name" value="Ankyrin repeat"/>
    <property type="match status" value="2"/>
</dbReference>
<dbReference type="Proteomes" id="UP001447188">
    <property type="component" value="Unassembled WGS sequence"/>
</dbReference>
<evidence type="ECO:0000256" key="4">
    <source>
        <dbReference type="SAM" id="MobiDB-lite"/>
    </source>
</evidence>
<feature type="repeat" description="ANK" evidence="3">
    <location>
        <begin position="265"/>
        <end position="297"/>
    </location>
</feature>
<proteinExistence type="predicted"/>
<organism evidence="6 7">
    <name type="scientific">Discina gigas</name>
    <dbReference type="NCBI Taxonomy" id="1032678"/>
    <lineage>
        <taxon>Eukaryota</taxon>
        <taxon>Fungi</taxon>
        <taxon>Dikarya</taxon>
        <taxon>Ascomycota</taxon>
        <taxon>Pezizomycotina</taxon>
        <taxon>Pezizomycetes</taxon>
        <taxon>Pezizales</taxon>
        <taxon>Discinaceae</taxon>
        <taxon>Discina</taxon>
    </lineage>
</organism>
<feature type="repeat" description="ANK" evidence="3">
    <location>
        <begin position="230"/>
        <end position="262"/>
    </location>
</feature>
<dbReference type="PANTHER" id="PTHR24123:SF33">
    <property type="entry name" value="PROTEIN HOS4"/>
    <property type="match status" value="1"/>
</dbReference>
<dbReference type="InterPro" id="IPR036770">
    <property type="entry name" value="Ankyrin_rpt-contain_sf"/>
</dbReference>
<keyword evidence="1" id="KW-0677">Repeat</keyword>
<dbReference type="PRINTS" id="PR01415">
    <property type="entry name" value="ANKYRIN"/>
</dbReference>
<sequence length="1067" mass="112822">MALPNSGCPSTILGMTNGQSTLTELSLAAGRGDQEEVIRLLATGAVVNAPADDNRGRTALQAAAEGGHRSIVQILMNAGADVNALPGRKEGRTTLQAAAGGGYLDLVKMLVSAGGVVNAPAVDSGGRTALQAAAEGGYQDLVQVLINAGAEVNAPPGRKEGRTALQAAAESGHRDLVNMLIAVGAEVNASDGQFSGRTALQAAAGGGHQEVVQILIRARADVNAPAGWQRGRTALQAAAEGGYQDLVKMLIDAGANVNAPPGENEGRTALQAAAGGGHQELVKSLIMAGAEVDAPPGKYSCRTALQAAAEAGHQDLVKILIEAGANVNAPPGENEGRTALQAAAGGGHQELVKILMHAGAEINALPGKYSCRTVLQAAAEAGNQDLVKMLIEAGAKVNAPPGENEGRTALQAAAGGGHQELVESLITAGADVNAPAAKYHGYTALHSAAIGGYTEIVKILHAAGSSHETGSQGRTILHDICNHGHADTLDILLDSGLFNANATDSSGSTPLHIAIIKGFAACVGSLIKAGVGLDIEDYSGDTSLGVALARQSHAILSLLMRGGASTSSLKMNKLNSLLLACGLAGDTPVVILRSGLGQPTSIEAYTTGPMRTDDWANPMSQERSMCFATPDTNIGNTGFTDPLDQLKYRKYPHHPHTRKAVQWAWLFIHQSSEQSLGYTPTNFTPGIPNNERLSSQPSAIVVLVGYIALDVPLYDPTVAARPDDSAPSFMFTSRKIEISWTMKQLKDTPDISKGRFLQSMHYRGTLRLKSLSIPKNGVEFFTLFLDDVHERWLELFEKAKLHISESRSAQLSNAGKDQSIIEYLLVDSQQWAKLRASLQQHLLKSKHMLSTFKTNEALYTELIGPGDGPGANDKLPAIVALAEKIALIEVECAGAIKELERETKEMIGLEFNLVSIFEARRSIEMSLRSIKMSELSNSMAMSMKRLSWVTGLFGMNVDVLANNPRWGLYVAFSVPFMVLVLLGWVLFKYVPIASWIEKNIGARLEQKPDTAPSSPVAASTTTEEKTPSEVHVDVVPSRANPYRRGRNNRRGDEESTGENTYVSAGGT</sequence>
<evidence type="ECO:0000256" key="5">
    <source>
        <dbReference type="SAM" id="Phobius"/>
    </source>
</evidence>
<feature type="repeat" description="ANK" evidence="3">
    <location>
        <begin position="370"/>
        <end position="402"/>
    </location>
</feature>
<feature type="repeat" description="ANK" evidence="3">
    <location>
        <begin position="300"/>
        <end position="332"/>
    </location>
</feature>
<gene>
    <name evidence="6" type="ORF">Q9L58_007284</name>
</gene>
<comment type="caution">
    <text evidence="6">The sequence shown here is derived from an EMBL/GenBank/DDBJ whole genome shotgun (WGS) entry which is preliminary data.</text>
</comment>
<feature type="repeat" description="ANK" evidence="3">
    <location>
        <begin position="440"/>
        <end position="472"/>
    </location>
</feature>
<feature type="repeat" description="ANK" evidence="3">
    <location>
        <begin position="506"/>
        <end position="538"/>
    </location>
</feature>
<feature type="repeat" description="ANK" evidence="3">
    <location>
        <begin position="405"/>
        <end position="437"/>
    </location>
</feature>
<evidence type="ECO:0000313" key="7">
    <source>
        <dbReference type="Proteomes" id="UP001447188"/>
    </source>
</evidence>
<feature type="transmembrane region" description="Helical" evidence="5">
    <location>
        <begin position="966"/>
        <end position="987"/>
    </location>
</feature>
<reference evidence="6 7" key="1">
    <citation type="submission" date="2024-02" db="EMBL/GenBank/DDBJ databases">
        <title>Discinaceae phylogenomics.</title>
        <authorList>
            <person name="Dirks A.C."/>
            <person name="James T.Y."/>
        </authorList>
    </citation>
    <scope>NUCLEOTIDE SEQUENCE [LARGE SCALE GENOMIC DNA]</scope>
    <source>
        <strain evidence="6 7">ACD0624</strain>
    </source>
</reference>
<evidence type="ECO:0000256" key="1">
    <source>
        <dbReference type="ARBA" id="ARBA00022737"/>
    </source>
</evidence>
<accession>A0ABR3GCU7</accession>
<feature type="repeat" description="ANK" evidence="3">
    <location>
        <begin position="125"/>
        <end position="157"/>
    </location>
</feature>
<dbReference type="PROSITE" id="PS50297">
    <property type="entry name" value="ANK_REP_REGION"/>
    <property type="match status" value="14"/>
</dbReference>
<dbReference type="SMART" id="SM00248">
    <property type="entry name" value="ANK"/>
    <property type="match status" value="16"/>
</dbReference>
<name>A0ABR3GCU7_9PEZI</name>
<feature type="compositionally biased region" description="Basic and acidic residues" evidence="4">
    <location>
        <begin position="1022"/>
        <end position="1032"/>
    </location>
</feature>
<feature type="region of interest" description="Disordered" evidence="4">
    <location>
        <begin position="1006"/>
        <end position="1067"/>
    </location>
</feature>
<keyword evidence="5" id="KW-1133">Transmembrane helix</keyword>
<protein>
    <submittedName>
        <fullName evidence="6">Uncharacterized protein</fullName>
    </submittedName>
</protein>
<dbReference type="InterPro" id="IPR051165">
    <property type="entry name" value="Multifunctional_ANK_Repeat"/>
</dbReference>
<evidence type="ECO:0000256" key="2">
    <source>
        <dbReference type="ARBA" id="ARBA00023043"/>
    </source>
</evidence>
<evidence type="ECO:0000256" key="3">
    <source>
        <dbReference type="PROSITE-ProRule" id="PRU00023"/>
    </source>
</evidence>
<feature type="repeat" description="ANK" evidence="3">
    <location>
        <begin position="195"/>
        <end position="227"/>
    </location>
</feature>
<dbReference type="PROSITE" id="PS50088">
    <property type="entry name" value="ANK_REPEAT"/>
    <property type="match status" value="14"/>
</dbReference>
<evidence type="ECO:0000313" key="6">
    <source>
        <dbReference type="EMBL" id="KAL0633801.1"/>
    </source>
</evidence>
<feature type="compositionally biased region" description="Polar residues" evidence="4">
    <location>
        <begin position="1011"/>
        <end position="1021"/>
    </location>
</feature>
<dbReference type="PANTHER" id="PTHR24123">
    <property type="entry name" value="ANKYRIN REPEAT-CONTAINING"/>
    <property type="match status" value="1"/>
</dbReference>
<feature type="repeat" description="ANK" evidence="3">
    <location>
        <begin position="335"/>
        <end position="367"/>
    </location>
</feature>
<keyword evidence="5" id="KW-0812">Transmembrane</keyword>
<keyword evidence="2 3" id="KW-0040">ANK repeat</keyword>
<dbReference type="Gene3D" id="1.25.40.20">
    <property type="entry name" value="Ankyrin repeat-containing domain"/>
    <property type="match status" value="4"/>
</dbReference>
<feature type="repeat" description="ANK" evidence="3">
    <location>
        <begin position="90"/>
        <end position="122"/>
    </location>
</feature>
<feature type="repeat" description="ANK" evidence="3">
    <location>
        <begin position="55"/>
        <end position="87"/>
    </location>
</feature>
<feature type="repeat" description="ANK" evidence="3">
    <location>
        <begin position="160"/>
        <end position="192"/>
    </location>
</feature>
<feature type="compositionally biased region" description="Polar residues" evidence="4">
    <location>
        <begin position="1057"/>
        <end position="1067"/>
    </location>
</feature>
<dbReference type="InterPro" id="IPR002110">
    <property type="entry name" value="Ankyrin_rpt"/>
</dbReference>
<dbReference type="EMBL" id="JBBBZM010000113">
    <property type="protein sequence ID" value="KAL0633801.1"/>
    <property type="molecule type" value="Genomic_DNA"/>
</dbReference>
<keyword evidence="5" id="KW-0472">Membrane</keyword>
<feature type="repeat" description="ANK" evidence="3">
    <location>
        <begin position="472"/>
        <end position="496"/>
    </location>
</feature>
<dbReference type="Pfam" id="PF00023">
    <property type="entry name" value="Ank"/>
    <property type="match status" value="1"/>
</dbReference>